<dbReference type="Pfam" id="PF02424">
    <property type="entry name" value="ApbE"/>
    <property type="match status" value="2"/>
</dbReference>
<evidence type="ECO:0000256" key="10">
    <source>
        <dbReference type="ARBA" id="ARBA00048540"/>
    </source>
</evidence>
<accession>A0ABP8VHA2</accession>
<keyword evidence="5 11" id="KW-0808">Transferase</keyword>
<keyword evidence="6" id="KW-0479">Metal-binding</keyword>
<keyword evidence="12" id="KW-1185">Reference proteome</keyword>
<dbReference type="EMBL" id="BAABLM010000001">
    <property type="protein sequence ID" value="GAA4663724.1"/>
    <property type="molecule type" value="Genomic_DNA"/>
</dbReference>
<protein>
    <recommendedName>
        <fullName evidence="3">FAD:protein FMN transferase</fullName>
        <ecNumber evidence="2">2.7.1.180</ecNumber>
    </recommendedName>
    <alternativeName>
        <fullName evidence="9">Flavin transferase</fullName>
    </alternativeName>
</protein>
<evidence type="ECO:0000256" key="9">
    <source>
        <dbReference type="ARBA" id="ARBA00031306"/>
    </source>
</evidence>
<dbReference type="RefSeq" id="WP_345371865.1">
    <property type="nucleotide sequence ID" value="NZ_BAABLM010000001.1"/>
</dbReference>
<evidence type="ECO:0000313" key="11">
    <source>
        <dbReference type="EMBL" id="GAA4663724.1"/>
    </source>
</evidence>
<dbReference type="GO" id="GO:0016740">
    <property type="term" value="F:transferase activity"/>
    <property type="evidence" value="ECO:0007669"/>
    <property type="project" value="UniProtKB-KW"/>
</dbReference>
<dbReference type="PANTHER" id="PTHR30040:SF2">
    <property type="entry name" value="FAD:PROTEIN FMN TRANSFERASE"/>
    <property type="match status" value="1"/>
</dbReference>
<gene>
    <name evidence="11" type="ORF">GCM10025780_00450</name>
</gene>
<sequence>MSVHVFETMGTVVSLRADDLSAAADVEAVFREYDRTYSLYDDASPLSRVARGELLLAETSTAVRETYAEALAWRERTGGLFTPHRPDGAVDLSGIVKSLAIRDAGAILDDSCPSWLLSVGGDALSRSGDSTPEWRTGVVDPDDTSHLLGVVPVGRSRRAIATSGSAERGDHIWSRFGRAHFVQATVVADDIVTADVLATAVIAGREEDLDRITSTWDVDVLTVDRDGALRATPGARSWLSDTPVPSI</sequence>
<comment type="catalytic activity">
    <reaction evidence="10">
        <text>L-threonyl-[protein] + FAD = FMN-L-threonyl-[protein] + AMP + H(+)</text>
        <dbReference type="Rhea" id="RHEA:36847"/>
        <dbReference type="Rhea" id="RHEA-COMP:11060"/>
        <dbReference type="Rhea" id="RHEA-COMP:11061"/>
        <dbReference type="ChEBI" id="CHEBI:15378"/>
        <dbReference type="ChEBI" id="CHEBI:30013"/>
        <dbReference type="ChEBI" id="CHEBI:57692"/>
        <dbReference type="ChEBI" id="CHEBI:74257"/>
        <dbReference type="ChEBI" id="CHEBI:456215"/>
        <dbReference type="EC" id="2.7.1.180"/>
    </reaction>
</comment>
<keyword evidence="8" id="KW-0460">Magnesium</keyword>
<evidence type="ECO:0000256" key="4">
    <source>
        <dbReference type="ARBA" id="ARBA00022630"/>
    </source>
</evidence>
<evidence type="ECO:0000256" key="1">
    <source>
        <dbReference type="ARBA" id="ARBA00001946"/>
    </source>
</evidence>
<evidence type="ECO:0000256" key="8">
    <source>
        <dbReference type="ARBA" id="ARBA00022842"/>
    </source>
</evidence>
<dbReference type="InterPro" id="IPR024932">
    <property type="entry name" value="ApbE"/>
</dbReference>
<keyword evidence="4" id="KW-0285">Flavoprotein</keyword>
<evidence type="ECO:0000256" key="5">
    <source>
        <dbReference type="ARBA" id="ARBA00022679"/>
    </source>
</evidence>
<reference evidence="12" key="1">
    <citation type="journal article" date="2019" name="Int. J. Syst. Evol. Microbiol.">
        <title>The Global Catalogue of Microorganisms (GCM) 10K type strain sequencing project: providing services to taxonomists for standard genome sequencing and annotation.</title>
        <authorList>
            <consortium name="The Broad Institute Genomics Platform"/>
            <consortium name="The Broad Institute Genome Sequencing Center for Infectious Disease"/>
            <person name="Wu L."/>
            <person name="Ma J."/>
        </authorList>
    </citation>
    <scope>NUCLEOTIDE SEQUENCE [LARGE SCALE GENOMIC DNA]</scope>
    <source>
        <strain evidence="12">JCM 18956</strain>
    </source>
</reference>
<dbReference type="PANTHER" id="PTHR30040">
    <property type="entry name" value="THIAMINE BIOSYNTHESIS LIPOPROTEIN APBE"/>
    <property type="match status" value="1"/>
</dbReference>
<dbReference type="Proteomes" id="UP001501295">
    <property type="component" value="Unassembled WGS sequence"/>
</dbReference>
<organism evidence="11 12">
    <name type="scientific">Frondihabitans cladoniiphilus</name>
    <dbReference type="NCBI Taxonomy" id="715785"/>
    <lineage>
        <taxon>Bacteria</taxon>
        <taxon>Bacillati</taxon>
        <taxon>Actinomycetota</taxon>
        <taxon>Actinomycetes</taxon>
        <taxon>Micrococcales</taxon>
        <taxon>Microbacteriaceae</taxon>
        <taxon>Frondihabitans</taxon>
    </lineage>
</organism>
<evidence type="ECO:0000256" key="7">
    <source>
        <dbReference type="ARBA" id="ARBA00022827"/>
    </source>
</evidence>
<evidence type="ECO:0000256" key="3">
    <source>
        <dbReference type="ARBA" id="ARBA00016337"/>
    </source>
</evidence>
<evidence type="ECO:0000313" key="12">
    <source>
        <dbReference type="Proteomes" id="UP001501295"/>
    </source>
</evidence>
<dbReference type="InterPro" id="IPR003374">
    <property type="entry name" value="ApbE-like_sf"/>
</dbReference>
<comment type="caution">
    <text evidence="11">The sequence shown here is derived from an EMBL/GenBank/DDBJ whole genome shotgun (WGS) entry which is preliminary data.</text>
</comment>
<name>A0ABP8VHA2_9MICO</name>
<comment type="cofactor">
    <cofactor evidence="1">
        <name>Mg(2+)</name>
        <dbReference type="ChEBI" id="CHEBI:18420"/>
    </cofactor>
</comment>
<proteinExistence type="predicted"/>
<evidence type="ECO:0000256" key="6">
    <source>
        <dbReference type="ARBA" id="ARBA00022723"/>
    </source>
</evidence>
<evidence type="ECO:0000256" key="2">
    <source>
        <dbReference type="ARBA" id="ARBA00011955"/>
    </source>
</evidence>
<dbReference type="SUPFAM" id="SSF143631">
    <property type="entry name" value="ApbE-like"/>
    <property type="match status" value="1"/>
</dbReference>
<dbReference type="Gene3D" id="3.10.520.10">
    <property type="entry name" value="ApbE-like domains"/>
    <property type="match status" value="2"/>
</dbReference>
<keyword evidence="7" id="KW-0274">FAD</keyword>
<dbReference type="EC" id="2.7.1.180" evidence="2"/>